<dbReference type="Proteomes" id="UP001055879">
    <property type="component" value="Linkage Group LG15"/>
</dbReference>
<gene>
    <name evidence="1" type="ORF">L6452_39969</name>
</gene>
<comment type="caution">
    <text evidence="1">The sequence shown here is derived from an EMBL/GenBank/DDBJ whole genome shotgun (WGS) entry which is preliminary data.</text>
</comment>
<dbReference type="EMBL" id="CM042061">
    <property type="protein sequence ID" value="KAI3673839.1"/>
    <property type="molecule type" value="Genomic_DNA"/>
</dbReference>
<organism evidence="1 2">
    <name type="scientific">Arctium lappa</name>
    <name type="common">Greater burdock</name>
    <name type="synonym">Lappa major</name>
    <dbReference type="NCBI Taxonomy" id="4217"/>
    <lineage>
        <taxon>Eukaryota</taxon>
        <taxon>Viridiplantae</taxon>
        <taxon>Streptophyta</taxon>
        <taxon>Embryophyta</taxon>
        <taxon>Tracheophyta</taxon>
        <taxon>Spermatophyta</taxon>
        <taxon>Magnoliopsida</taxon>
        <taxon>eudicotyledons</taxon>
        <taxon>Gunneridae</taxon>
        <taxon>Pentapetalae</taxon>
        <taxon>asterids</taxon>
        <taxon>campanulids</taxon>
        <taxon>Asterales</taxon>
        <taxon>Asteraceae</taxon>
        <taxon>Carduoideae</taxon>
        <taxon>Cardueae</taxon>
        <taxon>Arctiinae</taxon>
        <taxon>Arctium</taxon>
    </lineage>
</organism>
<protein>
    <submittedName>
        <fullName evidence="1">Uncharacterized protein</fullName>
    </submittedName>
</protein>
<sequence>MQCLYFFKSTPEASGKALWDHLAKVFRLYDVRPSENDLIDHINFIREAVKRDEMLAKAKFLAAFLENPRKRKVPDEDAEIATKPSFIVDDMNDDEPQDDDFITKQTEDSESDEEEDPFDSVCAICDNGGQLTCCEGKCFRSFHATVDIEEAEESNCQSLNLPPEFVKGSQPFRCENCLYNLHQCFVCGELGSSDKSSVAEVFRCSSATCGHFYHPRCVAKLLRQDDEAKPHDLEKKIAVGEPFICPAHRCVVCKQTENEKVKDLQFAVCRRCPTSYHRKCLPREIMFDHQIDDDDDDDVIQRAWDDLLPKSRALIYCLQHEIDEEIGTPARNLKFQDILNSKMNQPSKKKKVAVKEAGTDKEITFKKMSVQKSKKGVVKSSAVKPENSSKKRASVSSGPESLKKKKIADTTKNPFRRTLSTKVKTPGSNDNQPSLGSRLYDYMQKETESNNLEEDDTPVADDKHTMAAKALQKEILPPIDADSRLRILALMKDAASSITLDEVKKYHKGKVPSTHAHSSRVDKSIILARVEGSVEALHVALQKLDEGCSIEDAMAVCEPGVLGQISRWKEKLKVYLSPFLHGMRYTSFGRHFTKVEKLEKIIDKLQWYVEDGDTVVDFCCGANDFSCIIKKRLDEMGKRRCSYKNYDITQPKNDFNFEKRDWMTVAPKELPRGSRLIMGINPPFGKSASLANQFIEKALRFKPKILILIVPPETERLDSEEQKLRYDLIWEDVKLLAGKSFYLPGSVDVNDKQMDQWNNTPPPLYLWSRPDWTSKHRAIAQQHGHTSGERDDDDLGLSIENNEIEGGLPVPIDDLPVTNKVSERTTDKPKTDKKKSKKESPSHDDGGTEAKMKQIIKENTDQNSSKRSDHNQEFKRAKHDDKRSPDPSHQDDAQKRDDKGSPALPCQDLAQKHDDKRSPAPSLQDQAQKHDGKRSPAPFLQDQAQKHDGKRSPAPSRPDQAQKHDDKRSLAPSRQDQAQKHDDKRSLAPSRQDQAQKHDAHRSPAPSRQDQAQKHDDNRSQSLSRQDHARKHDDARALAPSREDQAWKHDNRHSPASSRQDHALKHDNGRSSAPSHQDHAAKHDNGRASASSRQDHTLKHDDKRSPAPPRQDLARNHDDSRSPAHETLHSEAFDQHLERRYNSTTGESGFSFQNDVGPSFDPHLERGYNSIIDESTFSFQNDLDQHLERRYGLTADEPYLATSYRRLDSTNLATSGYSTRPDHNPYPGYDRFGRGSYLDEINARGSGGGGYMMSHHEPGLMRYGPADTAPYNRTSTSTMQRYAPRLDELNHTRIGRPELDELNHPRMGMGRPELDELNHPRMGMVRPELDELNRPMMGAEPPMANQRMVGYGPALHGPGFRTDSMGFASGPYHRYSQPDSSSGGWLNE</sequence>
<name>A0ACB8XUD9_ARCLA</name>
<proteinExistence type="predicted"/>
<accession>A0ACB8XUD9</accession>
<evidence type="ECO:0000313" key="2">
    <source>
        <dbReference type="Proteomes" id="UP001055879"/>
    </source>
</evidence>
<reference evidence="2" key="1">
    <citation type="journal article" date="2022" name="Mol. Ecol. Resour.">
        <title>The genomes of chicory, endive, great burdock and yacon provide insights into Asteraceae palaeo-polyploidization history and plant inulin production.</title>
        <authorList>
            <person name="Fan W."/>
            <person name="Wang S."/>
            <person name="Wang H."/>
            <person name="Wang A."/>
            <person name="Jiang F."/>
            <person name="Liu H."/>
            <person name="Zhao H."/>
            <person name="Xu D."/>
            <person name="Zhang Y."/>
        </authorList>
    </citation>
    <scope>NUCLEOTIDE SEQUENCE [LARGE SCALE GENOMIC DNA]</scope>
    <source>
        <strain evidence="2">cv. Niubang</strain>
    </source>
</reference>
<evidence type="ECO:0000313" key="1">
    <source>
        <dbReference type="EMBL" id="KAI3673839.1"/>
    </source>
</evidence>
<reference evidence="1 2" key="2">
    <citation type="journal article" date="2022" name="Mol. Ecol. Resour.">
        <title>The genomes of chicory, endive, great burdock and yacon provide insights into Asteraceae paleo-polyploidization history and plant inulin production.</title>
        <authorList>
            <person name="Fan W."/>
            <person name="Wang S."/>
            <person name="Wang H."/>
            <person name="Wang A."/>
            <person name="Jiang F."/>
            <person name="Liu H."/>
            <person name="Zhao H."/>
            <person name="Xu D."/>
            <person name="Zhang Y."/>
        </authorList>
    </citation>
    <scope>NUCLEOTIDE SEQUENCE [LARGE SCALE GENOMIC DNA]</scope>
    <source>
        <strain evidence="2">cv. Niubang</strain>
    </source>
</reference>
<keyword evidence="2" id="KW-1185">Reference proteome</keyword>